<accession>C1GSQ6</accession>
<evidence type="ECO:0000256" key="1">
    <source>
        <dbReference type="SAM" id="MobiDB-lite"/>
    </source>
</evidence>
<name>C1GSQ6_PARBA</name>
<dbReference type="GeneID" id="9099839"/>
<sequence length="64" mass="6935">MSTGDRLGGRSGSYPGPYHGSLPKLSSRPKILKSTSRINEASPLPNERQRVASKNSDMSPPLRI</sequence>
<proteinExistence type="predicted"/>
<protein>
    <submittedName>
        <fullName evidence="2">Uncharacterized protein</fullName>
    </submittedName>
</protein>
<dbReference type="KEGG" id="pbl:PAAG_01551"/>
<dbReference type="RefSeq" id="XP_002796543.2">
    <property type="nucleotide sequence ID" value="XM_002796497.2"/>
</dbReference>
<dbReference type="HOGENOM" id="CLU_2868264_0_0_1"/>
<reference evidence="2 3" key="1">
    <citation type="journal article" date="2011" name="PLoS Genet.">
        <title>Comparative genomic analysis of human fungal pathogens causing paracoccidioidomycosis.</title>
        <authorList>
            <person name="Desjardins C.A."/>
            <person name="Champion M.D."/>
            <person name="Holder J.W."/>
            <person name="Muszewska A."/>
            <person name="Goldberg J."/>
            <person name="Bailao A.M."/>
            <person name="Brigido M.M."/>
            <person name="Ferreira M.E."/>
            <person name="Garcia A.M."/>
            <person name="Grynberg M."/>
            <person name="Gujja S."/>
            <person name="Heiman D.I."/>
            <person name="Henn M.R."/>
            <person name="Kodira C.D."/>
            <person name="Leon-Narvaez H."/>
            <person name="Longo L.V."/>
            <person name="Ma L.J."/>
            <person name="Malavazi I."/>
            <person name="Matsuo A.L."/>
            <person name="Morais F.V."/>
            <person name="Pereira M."/>
            <person name="Rodriguez-Brito S."/>
            <person name="Sakthikumar S."/>
            <person name="Salem-Izacc S.M."/>
            <person name="Sykes S.M."/>
            <person name="Teixeira M.M."/>
            <person name="Vallejo M.C."/>
            <person name="Walter M.E."/>
            <person name="Yandava C."/>
            <person name="Young S."/>
            <person name="Zeng Q."/>
            <person name="Zucker J."/>
            <person name="Felipe M.S."/>
            <person name="Goldman G.H."/>
            <person name="Haas B.J."/>
            <person name="McEwen J.G."/>
            <person name="Nino-Vega G."/>
            <person name="Puccia R."/>
            <person name="San-Blas G."/>
            <person name="Soares C.M."/>
            <person name="Birren B.W."/>
            <person name="Cuomo C.A."/>
        </authorList>
    </citation>
    <scope>NUCLEOTIDE SEQUENCE [LARGE SCALE GENOMIC DNA]</scope>
    <source>
        <strain evidence="3">ATCC MYA-826 / Pb01</strain>
    </source>
</reference>
<dbReference type="Proteomes" id="UP000002059">
    <property type="component" value="Partially assembled WGS sequence"/>
</dbReference>
<dbReference type="EMBL" id="KN293994">
    <property type="protein sequence ID" value="EEH39089.2"/>
    <property type="molecule type" value="Genomic_DNA"/>
</dbReference>
<keyword evidence="3" id="KW-1185">Reference proteome</keyword>
<organism evidence="2 3">
    <name type="scientific">Paracoccidioides lutzii (strain ATCC MYA-826 / Pb01)</name>
    <name type="common">Paracoccidioides brasiliensis</name>
    <dbReference type="NCBI Taxonomy" id="502779"/>
    <lineage>
        <taxon>Eukaryota</taxon>
        <taxon>Fungi</taxon>
        <taxon>Dikarya</taxon>
        <taxon>Ascomycota</taxon>
        <taxon>Pezizomycotina</taxon>
        <taxon>Eurotiomycetes</taxon>
        <taxon>Eurotiomycetidae</taxon>
        <taxon>Onygenales</taxon>
        <taxon>Ajellomycetaceae</taxon>
        <taxon>Paracoccidioides</taxon>
    </lineage>
</organism>
<feature type="region of interest" description="Disordered" evidence="1">
    <location>
        <begin position="1"/>
        <end position="64"/>
    </location>
</feature>
<dbReference type="VEuPathDB" id="FungiDB:PAAG_01551"/>
<evidence type="ECO:0000313" key="3">
    <source>
        <dbReference type="Proteomes" id="UP000002059"/>
    </source>
</evidence>
<evidence type="ECO:0000313" key="2">
    <source>
        <dbReference type="EMBL" id="EEH39089.2"/>
    </source>
</evidence>
<dbReference type="AlphaFoldDB" id="C1GSQ6"/>
<gene>
    <name evidence="2" type="ORF">PAAG_01551</name>
</gene>